<dbReference type="EMBL" id="QXTE01000006">
    <property type="protein sequence ID" value="TFK15117.1"/>
    <property type="molecule type" value="Genomic_DNA"/>
</dbReference>
<organism evidence="2 3">
    <name type="scientific">Platysternon megacephalum</name>
    <name type="common">big-headed turtle</name>
    <dbReference type="NCBI Taxonomy" id="55544"/>
    <lineage>
        <taxon>Eukaryota</taxon>
        <taxon>Metazoa</taxon>
        <taxon>Chordata</taxon>
        <taxon>Craniata</taxon>
        <taxon>Vertebrata</taxon>
        <taxon>Euteleostomi</taxon>
        <taxon>Archelosauria</taxon>
        <taxon>Testudinata</taxon>
        <taxon>Testudines</taxon>
        <taxon>Cryptodira</taxon>
        <taxon>Durocryptodira</taxon>
        <taxon>Testudinoidea</taxon>
        <taxon>Platysternidae</taxon>
        <taxon>Platysternon</taxon>
    </lineage>
</organism>
<evidence type="ECO:0000313" key="2">
    <source>
        <dbReference type="EMBL" id="TFK15117.1"/>
    </source>
</evidence>
<evidence type="ECO:0000256" key="1">
    <source>
        <dbReference type="SAM" id="MobiDB-lite"/>
    </source>
</evidence>
<gene>
    <name evidence="2" type="ORF">DR999_PMT01407</name>
</gene>
<comment type="caution">
    <text evidence="2">The sequence shown here is derived from an EMBL/GenBank/DDBJ whole genome shotgun (WGS) entry which is preliminary data.</text>
</comment>
<keyword evidence="3" id="KW-1185">Reference proteome</keyword>
<sequence>MRGWWQRGASWRAGRSPNPREREPPALLAGSPCDRGAPGCLGFSSSLARMETQPRPPRKQASELCCRLGRSSERACSWGLFVRGAQRGHGWGPNGHPAGRICVRKALIERRPVHLLLRKTEGEFVMKLAGEGEYLLCADMTVCAEQAVKHEG</sequence>
<protein>
    <submittedName>
        <fullName evidence="2">Protein NOXP20</fullName>
    </submittedName>
</protein>
<proteinExistence type="predicted"/>
<reference evidence="2 3" key="1">
    <citation type="submission" date="2019-04" db="EMBL/GenBank/DDBJ databases">
        <title>Draft genome of the big-headed turtle Platysternon megacephalum.</title>
        <authorList>
            <person name="Gong S."/>
        </authorList>
    </citation>
    <scope>NUCLEOTIDE SEQUENCE [LARGE SCALE GENOMIC DNA]</scope>
    <source>
        <strain evidence="2">DO16091913</strain>
        <tissue evidence="2">Muscle</tissue>
    </source>
</reference>
<dbReference type="Proteomes" id="UP000297703">
    <property type="component" value="Unassembled WGS sequence"/>
</dbReference>
<evidence type="ECO:0000313" key="3">
    <source>
        <dbReference type="Proteomes" id="UP000297703"/>
    </source>
</evidence>
<feature type="region of interest" description="Disordered" evidence="1">
    <location>
        <begin position="1"/>
        <end position="27"/>
    </location>
</feature>
<name>A0A4D9EWQ7_9SAUR</name>
<reference evidence="2 3" key="2">
    <citation type="submission" date="2019-04" db="EMBL/GenBank/DDBJ databases">
        <title>The genome sequence of big-headed turtle.</title>
        <authorList>
            <person name="Gong S."/>
        </authorList>
    </citation>
    <scope>NUCLEOTIDE SEQUENCE [LARGE SCALE GENOMIC DNA]</scope>
    <source>
        <strain evidence="2">DO16091913</strain>
        <tissue evidence="2">Muscle</tissue>
    </source>
</reference>
<accession>A0A4D9EWQ7</accession>
<dbReference type="AlphaFoldDB" id="A0A4D9EWQ7"/>